<dbReference type="EMBL" id="DVOD01000059">
    <property type="protein sequence ID" value="HIU93065.1"/>
    <property type="molecule type" value="Genomic_DNA"/>
</dbReference>
<dbReference type="AlphaFoldDB" id="A0A9D1N1E0"/>
<sequence length="334" mass="39775">MKIKYKDKYNIDSWYPVKTTEVFDAYWYFAAERQEIFFKKFYNEKQPWTHDEILNTYKFTNAYRASDRVSQYLIRNVIYSNKYNEEDLLFRILLFKIFNKIDTWEILQDKLGEILYKTYSFETYDKILQETMKKKSIYSAAYIMPSGGNCFGYHKKHQNNLKMLEEIISPKSLIKIVKAKSLQQVFTHLREFPMLGDFLAFQYAIDINYSELTNFSEMSFVVPGPGAYSGIQKCFSDFGGLNEVDLIYLVAERQDEEFKKRGIKFRTLGGRQLQLIDCQNLFCEIDKYSRVAFPNVKSKQARTRIKQKYKCNSSKIDFYFPPKWNINDNLGIKK</sequence>
<proteinExistence type="predicted"/>
<accession>A0A9D1N1E0</accession>
<evidence type="ECO:0000313" key="2">
    <source>
        <dbReference type="EMBL" id="HIU93065.1"/>
    </source>
</evidence>
<dbReference type="Pfam" id="PF18723">
    <property type="entry name" value="HMUDK_hel"/>
    <property type="match status" value="1"/>
</dbReference>
<comment type="caution">
    <text evidence="2">The sequence shown here is derived from an EMBL/GenBank/DDBJ whole genome shotgun (WGS) entry which is preliminary data.</text>
</comment>
<dbReference type="InterPro" id="IPR040684">
    <property type="entry name" value="HMUDK_hel"/>
</dbReference>
<feature type="domain" description="5-hmdU DNA kinase helical" evidence="1">
    <location>
        <begin position="20"/>
        <end position="297"/>
    </location>
</feature>
<gene>
    <name evidence="2" type="ORF">IAD26_08040</name>
</gene>
<organism evidence="2 3">
    <name type="scientific">Candidatus Limenecus avicola</name>
    <dbReference type="NCBI Taxonomy" id="2840847"/>
    <lineage>
        <taxon>Bacteria</taxon>
        <taxon>Bacillati</taxon>
        <taxon>Bacillota</taxon>
        <taxon>Clostridia</taxon>
        <taxon>Eubacteriales</taxon>
        <taxon>Clostridiaceae</taxon>
        <taxon>Clostridiaceae incertae sedis</taxon>
        <taxon>Candidatus Limenecus</taxon>
    </lineage>
</organism>
<evidence type="ECO:0000313" key="3">
    <source>
        <dbReference type="Proteomes" id="UP000886748"/>
    </source>
</evidence>
<protein>
    <recommendedName>
        <fullName evidence="1">5-hmdU DNA kinase helical domain-containing protein</fullName>
    </recommendedName>
</protein>
<reference evidence="2" key="2">
    <citation type="journal article" date="2021" name="PeerJ">
        <title>Extensive microbial diversity within the chicken gut microbiome revealed by metagenomics and culture.</title>
        <authorList>
            <person name="Gilroy R."/>
            <person name="Ravi A."/>
            <person name="Getino M."/>
            <person name="Pursley I."/>
            <person name="Horton D.L."/>
            <person name="Alikhan N.F."/>
            <person name="Baker D."/>
            <person name="Gharbi K."/>
            <person name="Hall N."/>
            <person name="Watson M."/>
            <person name="Adriaenssens E.M."/>
            <person name="Foster-Nyarko E."/>
            <person name="Jarju S."/>
            <person name="Secka A."/>
            <person name="Antonio M."/>
            <person name="Oren A."/>
            <person name="Chaudhuri R.R."/>
            <person name="La Ragione R."/>
            <person name="Hildebrand F."/>
            <person name="Pallen M.J."/>
        </authorList>
    </citation>
    <scope>NUCLEOTIDE SEQUENCE</scope>
    <source>
        <strain evidence="2">CHK154-7741</strain>
    </source>
</reference>
<reference evidence="2" key="1">
    <citation type="submission" date="2020-10" db="EMBL/GenBank/DDBJ databases">
        <authorList>
            <person name="Gilroy R."/>
        </authorList>
    </citation>
    <scope>NUCLEOTIDE SEQUENCE</scope>
    <source>
        <strain evidence="2">CHK154-7741</strain>
    </source>
</reference>
<evidence type="ECO:0000259" key="1">
    <source>
        <dbReference type="Pfam" id="PF18723"/>
    </source>
</evidence>
<dbReference type="Proteomes" id="UP000886748">
    <property type="component" value="Unassembled WGS sequence"/>
</dbReference>
<name>A0A9D1N1E0_9CLOT</name>